<dbReference type="RefSeq" id="WP_146663488.1">
    <property type="nucleotide sequence ID" value="NZ_CP019791.1"/>
</dbReference>
<dbReference type="NCBIfam" id="TIGR01079">
    <property type="entry name" value="rplX_bact"/>
    <property type="match status" value="1"/>
</dbReference>
<keyword evidence="5" id="KW-0694">RNA-binding</keyword>
<proteinExistence type="inferred from homology"/>
<keyword evidence="2 5" id="KW-0689">Ribosomal protein</keyword>
<evidence type="ECO:0000313" key="8">
    <source>
        <dbReference type="EMBL" id="AQT69842.1"/>
    </source>
</evidence>
<evidence type="ECO:0000256" key="4">
    <source>
        <dbReference type="ARBA" id="ARBA00035206"/>
    </source>
</evidence>
<evidence type="ECO:0000256" key="5">
    <source>
        <dbReference type="HAMAP-Rule" id="MF_01326"/>
    </source>
</evidence>
<dbReference type="Pfam" id="PF00467">
    <property type="entry name" value="KOW"/>
    <property type="match status" value="1"/>
</dbReference>
<dbReference type="GO" id="GO:0003735">
    <property type="term" value="F:structural constituent of ribosome"/>
    <property type="evidence" value="ECO:0007669"/>
    <property type="project" value="InterPro"/>
</dbReference>
<dbReference type="STRING" id="1936003.STSP2_03040"/>
<dbReference type="GO" id="GO:0005840">
    <property type="term" value="C:ribosome"/>
    <property type="evidence" value="ECO:0007669"/>
    <property type="project" value="UniProtKB-KW"/>
</dbReference>
<dbReference type="GO" id="GO:0019843">
    <property type="term" value="F:rRNA binding"/>
    <property type="evidence" value="ECO:0007669"/>
    <property type="project" value="UniProtKB-UniRule"/>
</dbReference>
<evidence type="ECO:0000256" key="3">
    <source>
        <dbReference type="ARBA" id="ARBA00023274"/>
    </source>
</evidence>
<dbReference type="CDD" id="cd06089">
    <property type="entry name" value="KOW_RPL26"/>
    <property type="match status" value="1"/>
</dbReference>
<comment type="similarity">
    <text evidence="1 5 6">Belongs to the universal ribosomal protein uL24 family.</text>
</comment>
<comment type="function">
    <text evidence="5">One of two assembly initiator proteins, it binds directly to the 5'-end of the 23S rRNA, where it nucleates assembly of the 50S subunit.</text>
</comment>
<accession>A0A1U9NPH7</accession>
<dbReference type="InterPro" id="IPR008991">
    <property type="entry name" value="Translation_prot_SH3-like_sf"/>
</dbReference>
<organism evidence="8 9">
    <name type="scientific">Anaerohalosphaera lusitana</name>
    <dbReference type="NCBI Taxonomy" id="1936003"/>
    <lineage>
        <taxon>Bacteria</taxon>
        <taxon>Pseudomonadati</taxon>
        <taxon>Planctomycetota</taxon>
        <taxon>Phycisphaerae</taxon>
        <taxon>Sedimentisphaerales</taxon>
        <taxon>Anaerohalosphaeraceae</taxon>
        <taxon>Anaerohalosphaera</taxon>
    </lineage>
</organism>
<keyword evidence="9" id="KW-1185">Reference proteome</keyword>
<dbReference type="PANTHER" id="PTHR12903">
    <property type="entry name" value="MITOCHONDRIAL RIBOSOMAL PROTEIN L24"/>
    <property type="match status" value="1"/>
</dbReference>
<feature type="domain" description="KOW" evidence="7">
    <location>
        <begin position="4"/>
        <end position="31"/>
    </location>
</feature>
<name>A0A1U9NPH7_9BACT</name>
<dbReference type="HAMAP" id="MF_01326_B">
    <property type="entry name" value="Ribosomal_uL24_B"/>
    <property type="match status" value="1"/>
</dbReference>
<dbReference type="AlphaFoldDB" id="A0A1U9NPH7"/>
<evidence type="ECO:0000256" key="1">
    <source>
        <dbReference type="ARBA" id="ARBA00010618"/>
    </source>
</evidence>
<dbReference type="PROSITE" id="PS01108">
    <property type="entry name" value="RIBOSOMAL_L24"/>
    <property type="match status" value="1"/>
</dbReference>
<dbReference type="InterPro" id="IPR041988">
    <property type="entry name" value="Ribosomal_uL24_KOW"/>
</dbReference>
<dbReference type="SMART" id="SM00739">
    <property type="entry name" value="KOW"/>
    <property type="match status" value="1"/>
</dbReference>
<keyword evidence="5" id="KW-0699">rRNA-binding</keyword>
<dbReference type="InterPro" id="IPR005824">
    <property type="entry name" value="KOW"/>
</dbReference>
<dbReference type="GO" id="GO:1990904">
    <property type="term" value="C:ribonucleoprotein complex"/>
    <property type="evidence" value="ECO:0007669"/>
    <property type="project" value="UniProtKB-KW"/>
</dbReference>
<evidence type="ECO:0000256" key="6">
    <source>
        <dbReference type="RuleBase" id="RU003477"/>
    </source>
</evidence>
<dbReference type="InterPro" id="IPR014722">
    <property type="entry name" value="Rib_uL2_dom2"/>
</dbReference>
<evidence type="ECO:0000256" key="2">
    <source>
        <dbReference type="ARBA" id="ARBA00022980"/>
    </source>
</evidence>
<comment type="function">
    <text evidence="5">One of the proteins that surrounds the polypeptide exit tunnel on the outside of the subunit.</text>
</comment>
<dbReference type="InterPro" id="IPR005825">
    <property type="entry name" value="Ribosomal_uL24_CS"/>
</dbReference>
<dbReference type="InterPro" id="IPR057264">
    <property type="entry name" value="Ribosomal_uL24_C"/>
</dbReference>
<dbReference type="Proteomes" id="UP000189674">
    <property type="component" value="Chromosome"/>
</dbReference>
<dbReference type="KEGG" id="alus:STSP2_03040"/>
<sequence length="113" mass="12450">MARHIRKGDSVEIIAGEHKGQVGKVLKVIPEKDRVIVEGHNLAYKHVRPSQRHPQGGRIRVEQPIHISNVLPVDPKTNKGTRVRFEVGSKGEKKRVSVAGNEIGAVGKSKSKK</sequence>
<dbReference type="GO" id="GO:0006412">
    <property type="term" value="P:translation"/>
    <property type="evidence" value="ECO:0007669"/>
    <property type="project" value="UniProtKB-UniRule"/>
</dbReference>
<evidence type="ECO:0000313" key="9">
    <source>
        <dbReference type="Proteomes" id="UP000189674"/>
    </source>
</evidence>
<dbReference type="InterPro" id="IPR003256">
    <property type="entry name" value="Ribosomal_uL24"/>
</dbReference>
<evidence type="ECO:0000259" key="7">
    <source>
        <dbReference type="SMART" id="SM00739"/>
    </source>
</evidence>
<keyword evidence="3 5" id="KW-0687">Ribonucleoprotein</keyword>
<reference evidence="9" key="1">
    <citation type="submission" date="2017-02" db="EMBL/GenBank/DDBJ databases">
        <title>Comparative genomics and description of representatives of a novel lineage of planctomycetes thriving in anoxic sediments.</title>
        <authorList>
            <person name="Spring S."/>
            <person name="Bunk B."/>
            <person name="Sproer C."/>
        </authorList>
    </citation>
    <scope>NUCLEOTIDE SEQUENCE [LARGE SCALE GENOMIC DNA]</scope>
    <source>
        <strain evidence="9">ST-NAGAB-D1</strain>
    </source>
</reference>
<dbReference type="EMBL" id="CP019791">
    <property type="protein sequence ID" value="AQT69842.1"/>
    <property type="molecule type" value="Genomic_DNA"/>
</dbReference>
<dbReference type="Gene3D" id="2.30.30.30">
    <property type="match status" value="1"/>
</dbReference>
<dbReference type="OrthoDB" id="9807419at2"/>
<protein>
    <recommendedName>
        <fullName evidence="4 5">Large ribosomal subunit protein uL24</fullName>
    </recommendedName>
</protein>
<dbReference type="Pfam" id="PF17136">
    <property type="entry name" value="ribosomal_L24"/>
    <property type="match status" value="1"/>
</dbReference>
<gene>
    <name evidence="5 8" type="primary">rplX</name>
    <name evidence="8" type="ORF">STSP2_03040</name>
</gene>
<dbReference type="SUPFAM" id="SSF50104">
    <property type="entry name" value="Translation proteins SH3-like domain"/>
    <property type="match status" value="1"/>
</dbReference>
<comment type="subunit">
    <text evidence="5">Part of the 50S ribosomal subunit.</text>
</comment>